<gene>
    <name evidence="2" type="ORF">DF037_23030</name>
</gene>
<feature type="signal peptide" evidence="1">
    <location>
        <begin position="1"/>
        <end position="18"/>
    </location>
</feature>
<sequence length="160" mass="17230">MIMRKLAMLIVLAQMLFAATTGVAAADSSSRSVTAHGLTVHFGVVPADKATRAPEVGSASGGTTAGQGLASYHVVVALFDARTGARIDDAMVIARMTAPAPKARPRVQIKRLPVLTVNGMVTYGNYFDMPWAGRYRIDLSVRRRDSADTVHVRLNYEHSF</sequence>
<protein>
    <recommendedName>
        <fullName evidence="4">YtkA-like domain-containing protein</fullName>
    </recommendedName>
</protein>
<reference evidence="2 3" key="1">
    <citation type="submission" date="2018-08" db="EMBL/GenBank/DDBJ databases">
        <title>Comparative analysis of Burkholderia isolates from Puerto Rico.</title>
        <authorList>
            <person name="Hall C."/>
            <person name="Sahl J."/>
            <person name="Wagner D."/>
        </authorList>
    </citation>
    <scope>NUCLEOTIDE SEQUENCE [LARGE SCALE GENOMIC DNA]</scope>
    <source>
        <strain evidence="2 3">Bp9001</strain>
    </source>
</reference>
<evidence type="ECO:0000313" key="3">
    <source>
        <dbReference type="Proteomes" id="UP000269271"/>
    </source>
</evidence>
<keyword evidence="1" id="KW-0732">Signal</keyword>
<evidence type="ECO:0000256" key="1">
    <source>
        <dbReference type="SAM" id="SignalP"/>
    </source>
</evidence>
<feature type="chain" id="PRO_5018678562" description="YtkA-like domain-containing protein" evidence="1">
    <location>
        <begin position="19"/>
        <end position="160"/>
    </location>
</feature>
<name>A0A3N8QMG2_9BURK</name>
<accession>A0A3N8QMG2</accession>
<evidence type="ECO:0008006" key="4">
    <source>
        <dbReference type="Google" id="ProtNLM"/>
    </source>
</evidence>
<dbReference type="AlphaFoldDB" id="A0A3N8QMG2"/>
<proteinExistence type="predicted"/>
<organism evidence="2 3">
    <name type="scientific">Burkholderia contaminans</name>
    <dbReference type="NCBI Taxonomy" id="488447"/>
    <lineage>
        <taxon>Bacteria</taxon>
        <taxon>Pseudomonadati</taxon>
        <taxon>Pseudomonadota</taxon>
        <taxon>Betaproteobacteria</taxon>
        <taxon>Burkholderiales</taxon>
        <taxon>Burkholderiaceae</taxon>
        <taxon>Burkholderia</taxon>
        <taxon>Burkholderia cepacia complex</taxon>
    </lineage>
</organism>
<comment type="caution">
    <text evidence="2">The sequence shown here is derived from an EMBL/GenBank/DDBJ whole genome shotgun (WGS) entry which is preliminary data.</text>
</comment>
<dbReference type="EMBL" id="QTQX01000015">
    <property type="protein sequence ID" value="RQT24875.1"/>
    <property type="molecule type" value="Genomic_DNA"/>
</dbReference>
<dbReference type="Proteomes" id="UP000269271">
    <property type="component" value="Unassembled WGS sequence"/>
</dbReference>
<evidence type="ECO:0000313" key="2">
    <source>
        <dbReference type="EMBL" id="RQT24875.1"/>
    </source>
</evidence>